<accession>A5C4K4</accession>
<dbReference type="Gene3D" id="1.25.40.10">
    <property type="entry name" value="Tetratricopeptide repeat domain"/>
    <property type="match status" value="1"/>
</dbReference>
<dbReference type="InterPro" id="IPR011990">
    <property type="entry name" value="TPR-like_helical_dom_sf"/>
</dbReference>
<evidence type="ECO:0000259" key="3">
    <source>
        <dbReference type="Pfam" id="PF00254"/>
    </source>
</evidence>
<dbReference type="Gene3D" id="3.10.50.40">
    <property type="match status" value="1"/>
</dbReference>
<dbReference type="Pfam" id="PF00254">
    <property type="entry name" value="FKBP_C"/>
    <property type="match status" value="1"/>
</dbReference>
<reference evidence="4" key="1">
    <citation type="journal article" date="2007" name="PLoS ONE">
        <title>The first genome sequence of an elite grapevine cultivar (Pinot noir Vitis vinifera L.): coping with a highly heterozygous genome.</title>
        <authorList>
            <person name="Velasco R."/>
            <person name="Zharkikh A."/>
            <person name="Troggio M."/>
            <person name="Cartwright D.A."/>
            <person name="Cestaro A."/>
            <person name="Pruss D."/>
            <person name="Pindo M."/>
            <person name="FitzGerald L.M."/>
            <person name="Vezzulli S."/>
            <person name="Reid J."/>
            <person name="Malacarne G."/>
            <person name="Iliev D."/>
            <person name="Coppola G."/>
            <person name="Wardell B."/>
            <person name="Micheletti D."/>
            <person name="Macalma T."/>
            <person name="Facci M."/>
            <person name="Mitchell J.T."/>
            <person name="Perazzolli M."/>
            <person name="Eldredge G."/>
            <person name="Gatto P."/>
            <person name="Oyzerski R."/>
            <person name="Moretto M."/>
            <person name="Gutin N."/>
            <person name="Stefanini M."/>
            <person name="Chen Y."/>
            <person name="Segala C."/>
            <person name="Davenport C."/>
            <person name="Dematte L."/>
            <person name="Mraz A."/>
            <person name="Battilana J."/>
            <person name="Stormo K."/>
            <person name="Costa F."/>
            <person name="Tao Q."/>
            <person name="Si-Ammour A."/>
            <person name="Harkins T."/>
            <person name="Lackey A."/>
            <person name="Perbost C."/>
            <person name="Taillon B."/>
            <person name="Stella A."/>
            <person name="Solovyev V."/>
            <person name="Fawcett J.A."/>
            <person name="Sterck L."/>
            <person name="Vandepoele K."/>
            <person name="Grando S.M."/>
            <person name="Toppo S."/>
            <person name="Moser C."/>
            <person name="Lanchbury J."/>
            <person name="Bogden R."/>
            <person name="Skolnick M."/>
            <person name="Sgaramella V."/>
            <person name="Bhatnagar S.K."/>
            <person name="Fontana P."/>
            <person name="Gutin A."/>
            <person name="Van de Peer Y."/>
            <person name="Salamini F."/>
            <person name="Viola R."/>
        </authorList>
    </citation>
    <scope>NUCLEOTIDE SEQUENCE</scope>
</reference>
<dbReference type="AlphaFoldDB" id="A5C4K4"/>
<dbReference type="Pfam" id="PF07800">
    <property type="entry name" value="DUF1644"/>
    <property type="match status" value="1"/>
</dbReference>
<gene>
    <name evidence="4" type="ORF">VITISV_009985</name>
</gene>
<dbReference type="InterPro" id="IPR012866">
    <property type="entry name" value="DUF1644"/>
</dbReference>
<evidence type="ECO:0000256" key="2">
    <source>
        <dbReference type="SAM" id="MobiDB-lite"/>
    </source>
</evidence>
<dbReference type="PANTHER" id="PTHR47206">
    <property type="entry name" value="HOMEODOMAIN-LIKE SUPERFAMILY PROTEIN"/>
    <property type="match status" value="1"/>
</dbReference>
<proteinExistence type="predicted"/>
<dbReference type="InterPro" id="IPR001179">
    <property type="entry name" value="PPIase_FKBP_dom"/>
</dbReference>
<protein>
    <recommendedName>
        <fullName evidence="1">Rotamase</fullName>
    </recommendedName>
</protein>
<name>A5C4K4_VITVI</name>
<evidence type="ECO:0000313" key="4">
    <source>
        <dbReference type="EMBL" id="CAN73054.1"/>
    </source>
</evidence>
<dbReference type="GO" id="GO:0003755">
    <property type="term" value="F:peptidyl-prolyl cis-trans isomerase activity"/>
    <property type="evidence" value="ECO:0007669"/>
    <property type="project" value="InterPro"/>
</dbReference>
<dbReference type="EMBL" id="AM482154">
    <property type="protein sequence ID" value="CAN73054.1"/>
    <property type="molecule type" value="Genomic_DNA"/>
</dbReference>
<dbReference type="InterPro" id="IPR046357">
    <property type="entry name" value="PPIase_dom_sf"/>
</dbReference>
<feature type="region of interest" description="Disordered" evidence="2">
    <location>
        <begin position="87"/>
        <end position="108"/>
    </location>
</feature>
<sequence length="443" mass="49243">MLGSVDAFIQSPPSGVVQLEYLSPSDSGLLDGLLHEAKAEACRCFSCRDGLSTRHPCSVRGPCTVLIASSLPSDSSLPNNSMVETPLTTNITSGHSSKAHSENSRLSGSMQGTSITIPVFVQESEGLDANGSASGSLPDRKKRKLWSAAEDMKLIAATDDEQVIDGLDWAVMTMKKGEVALLTFHSDYAFGTSESPQELAVLESFVKDQEPWDMNMEEKIEAAGKKKEEGNAPFKADEYAKASKRYEKGCRPYMCEASYRHSNCLDQFHKGHLKVLLGTFEKYSLNLDKVLCTRLRNDRSVDIKTDIYSFGMAPLELINGRKASDNSKGATKHYEKAYQLEKFFEELAEVEKKYHFQKAASNIVLHQFGKDGNLIHQRRLLSRASGQREINKGIEDVVRSSDLKSKVELLKLELVKAGQTPDLESKEKIRALDQEIRQPLQRQ</sequence>
<evidence type="ECO:0000256" key="1">
    <source>
        <dbReference type="ARBA" id="ARBA00029569"/>
    </source>
</evidence>
<organism evidence="4">
    <name type="scientific">Vitis vinifera</name>
    <name type="common">Grape</name>
    <dbReference type="NCBI Taxonomy" id="29760"/>
    <lineage>
        <taxon>Eukaryota</taxon>
        <taxon>Viridiplantae</taxon>
        <taxon>Streptophyta</taxon>
        <taxon>Embryophyta</taxon>
        <taxon>Tracheophyta</taxon>
        <taxon>Spermatophyta</taxon>
        <taxon>Magnoliopsida</taxon>
        <taxon>eudicotyledons</taxon>
        <taxon>Gunneridae</taxon>
        <taxon>Pentapetalae</taxon>
        <taxon>rosids</taxon>
        <taxon>Vitales</taxon>
        <taxon>Vitaceae</taxon>
        <taxon>Viteae</taxon>
        <taxon>Vitis</taxon>
    </lineage>
</organism>
<dbReference type="PANTHER" id="PTHR47206:SF1">
    <property type="entry name" value="HOMEODOMAIN-LIKE SUPERFAMILY PROTEIN"/>
    <property type="match status" value="1"/>
</dbReference>
<feature type="domain" description="PPIase FKBP-type" evidence="3">
    <location>
        <begin position="157"/>
        <end position="196"/>
    </location>
</feature>
<dbReference type="ExpressionAtlas" id="A5C4K4">
    <property type="expression patterns" value="baseline and differential"/>
</dbReference>
<dbReference type="SUPFAM" id="SSF54534">
    <property type="entry name" value="FKBP-like"/>
    <property type="match status" value="1"/>
</dbReference>
<feature type="compositionally biased region" description="Polar residues" evidence="2">
    <location>
        <begin position="87"/>
        <end position="96"/>
    </location>
</feature>